<feature type="transmembrane region" description="Helical" evidence="7">
    <location>
        <begin position="50"/>
        <end position="72"/>
    </location>
</feature>
<dbReference type="EMBL" id="CP021434">
    <property type="protein sequence ID" value="ARU60219.1"/>
    <property type="molecule type" value="Genomic_DNA"/>
</dbReference>
<organism evidence="9 10">
    <name type="scientific">Tumebacillus avium</name>
    <dbReference type="NCBI Taxonomy" id="1903704"/>
    <lineage>
        <taxon>Bacteria</taxon>
        <taxon>Bacillati</taxon>
        <taxon>Bacillota</taxon>
        <taxon>Bacilli</taxon>
        <taxon>Bacillales</taxon>
        <taxon>Alicyclobacillaceae</taxon>
        <taxon>Tumebacillus</taxon>
    </lineage>
</organism>
<feature type="transmembrane region" description="Helical" evidence="7">
    <location>
        <begin position="383"/>
        <end position="403"/>
    </location>
</feature>
<evidence type="ECO:0000256" key="2">
    <source>
        <dbReference type="ARBA" id="ARBA00022448"/>
    </source>
</evidence>
<dbReference type="InterPro" id="IPR020846">
    <property type="entry name" value="MFS_dom"/>
</dbReference>
<reference evidence="10" key="1">
    <citation type="submission" date="2017-05" db="EMBL/GenBank/DDBJ databases">
        <authorList>
            <person name="Sung H."/>
        </authorList>
    </citation>
    <scope>NUCLEOTIDE SEQUENCE [LARGE SCALE GENOMIC DNA]</scope>
    <source>
        <strain evidence="10">AR23208</strain>
    </source>
</reference>
<keyword evidence="6 7" id="KW-0472">Membrane</keyword>
<dbReference type="GO" id="GO:0005886">
    <property type="term" value="C:plasma membrane"/>
    <property type="evidence" value="ECO:0007669"/>
    <property type="project" value="UniProtKB-SubCell"/>
</dbReference>
<feature type="transmembrane region" description="Helical" evidence="7">
    <location>
        <begin position="358"/>
        <end position="377"/>
    </location>
</feature>
<keyword evidence="2" id="KW-0813">Transport</keyword>
<feature type="transmembrane region" description="Helical" evidence="7">
    <location>
        <begin position="316"/>
        <end position="337"/>
    </location>
</feature>
<feature type="domain" description="Major facilitator superfamily (MFS) profile" evidence="8">
    <location>
        <begin position="224"/>
        <end position="421"/>
    </location>
</feature>
<dbReference type="RefSeq" id="WP_087455606.1">
    <property type="nucleotide sequence ID" value="NZ_CP021434.1"/>
</dbReference>
<protein>
    <recommendedName>
        <fullName evidence="8">Major facilitator superfamily (MFS) profile domain-containing protein</fullName>
    </recommendedName>
</protein>
<feature type="transmembrane region" description="Helical" evidence="7">
    <location>
        <begin position="228"/>
        <end position="250"/>
    </location>
</feature>
<feature type="transmembrane region" description="Helical" evidence="7">
    <location>
        <begin position="256"/>
        <end position="279"/>
    </location>
</feature>
<dbReference type="InterPro" id="IPR010290">
    <property type="entry name" value="TM_effector"/>
</dbReference>
<dbReference type="OrthoDB" id="2276409at2"/>
<dbReference type="KEGG" id="tum:CBW65_03460"/>
<accession>A0A1Y0IJG7</accession>
<evidence type="ECO:0000256" key="4">
    <source>
        <dbReference type="ARBA" id="ARBA00022692"/>
    </source>
</evidence>
<keyword evidence="3" id="KW-1003">Cell membrane</keyword>
<dbReference type="PANTHER" id="PTHR23513">
    <property type="entry name" value="INTEGRAL MEMBRANE EFFLUX PROTEIN-RELATED"/>
    <property type="match status" value="1"/>
</dbReference>
<dbReference type="SUPFAM" id="SSF103473">
    <property type="entry name" value="MFS general substrate transporter"/>
    <property type="match status" value="1"/>
</dbReference>
<dbReference type="PANTHER" id="PTHR23513:SF6">
    <property type="entry name" value="MAJOR FACILITATOR SUPERFAMILY ASSOCIATED DOMAIN-CONTAINING PROTEIN"/>
    <property type="match status" value="1"/>
</dbReference>
<evidence type="ECO:0000256" key="7">
    <source>
        <dbReference type="SAM" id="Phobius"/>
    </source>
</evidence>
<evidence type="ECO:0000256" key="6">
    <source>
        <dbReference type="ARBA" id="ARBA00023136"/>
    </source>
</evidence>
<keyword evidence="5 7" id="KW-1133">Transmembrane helix</keyword>
<dbReference type="Pfam" id="PF05977">
    <property type="entry name" value="MFS_3"/>
    <property type="match status" value="1"/>
</dbReference>
<feature type="transmembrane region" description="Helical" evidence="7">
    <location>
        <begin position="21"/>
        <end position="44"/>
    </location>
</feature>
<evidence type="ECO:0000259" key="8">
    <source>
        <dbReference type="PROSITE" id="PS50850"/>
    </source>
</evidence>
<feature type="transmembrane region" description="Helical" evidence="7">
    <location>
        <begin position="171"/>
        <end position="192"/>
    </location>
</feature>
<dbReference type="AlphaFoldDB" id="A0A1Y0IJG7"/>
<dbReference type="Gene3D" id="1.20.1250.20">
    <property type="entry name" value="MFS general substrate transporter like domains"/>
    <property type="match status" value="1"/>
</dbReference>
<keyword evidence="10" id="KW-1185">Reference proteome</keyword>
<name>A0A1Y0IJG7_9BACL</name>
<gene>
    <name evidence="9" type="ORF">CBW65_03460</name>
</gene>
<evidence type="ECO:0000256" key="3">
    <source>
        <dbReference type="ARBA" id="ARBA00022475"/>
    </source>
</evidence>
<evidence type="ECO:0000256" key="5">
    <source>
        <dbReference type="ARBA" id="ARBA00022989"/>
    </source>
</evidence>
<proteinExistence type="predicted"/>
<dbReference type="GO" id="GO:0022857">
    <property type="term" value="F:transmembrane transporter activity"/>
    <property type="evidence" value="ECO:0007669"/>
    <property type="project" value="InterPro"/>
</dbReference>
<keyword evidence="4 7" id="KW-0812">Transmembrane</keyword>
<comment type="subcellular location">
    <subcellularLocation>
        <location evidence="1">Cell membrane</location>
        <topology evidence="1">Multi-pass membrane protein</topology>
    </subcellularLocation>
</comment>
<evidence type="ECO:0000313" key="9">
    <source>
        <dbReference type="EMBL" id="ARU60219.1"/>
    </source>
</evidence>
<dbReference type="InterPro" id="IPR036259">
    <property type="entry name" value="MFS_trans_sf"/>
</dbReference>
<dbReference type="PROSITE" id="PS50850">
    <property type="entry name" value="MFS"/>
    <property type="match status" value="1"/>
</dbReference>
<feature type="transmembrane region" description="Helical" evidence="7">
    <location>
        <begin position="93"/>
        <end position="123"/>
    </location>
</feature>
<sequence length="421" mass="44896">MRLRFTGLWRHRDFLKLWSAETISMFGSQITYLALPLIAALVLGATPTQMGILAAAGTVPYLLFGLFVGAWVDRLPRKPIMQIANLFRAGLLLTIPAAAYADVLTIGQLFLVVFLTGTATVFFDVASTSYLPSVIARVDLVEGNSKFEFTNSLSRITGPGLGGALVQLVTAPFAILVDVVGFLVSSLLLTFIRTKETVEQPQGGKQNIWGDIGEGLRVVFGSRILRPIILSTAVFNFCMSLIQPIFLLFITRDLGLAPTMIGLIFGMSGVGAMIGALLAGKLKQRFGVGPAIAWAILFTGISMLMKLFAVTLPTAGAVPLLMGAQIVDMIMIVIYNINQVSLRMAITPNRLHGRMNASIRFVVVGIMPLGALAGGLLGGVAGVFNTMIIGGVGIMLAACLILFSPVRKMREVPVAPEEAAA</sequence>
<evidence type="ECO:0000256" key="1">
    <source>
        <dbReference type="ARBA" id="ARBA00004651"/>
    </source>
</evidence>
<evidence type="ECO:0000313" key="10">
    <source>
        <dbReference type="Proteomes" id="UP000195437"/>
    </source>
</evidence>
<feature type="transmembrane region" description="Helical" evidence="7">
    <location>
        <begin position="291"/>
        <end position="310"/>
    </location>
</feature>
<dbReference type="Proteomes" id="UP000195437">
    <property type="component" value="Chromosome"/>
</dbReference>
<dbReference type="CDD" id="cd06173">
    <property type="entry name" value="MFS_MefA_like"/>
    <property type="match status" value="1"/>
</dbReference>